<evidence type="ECO:0000313" key="2">
    <source>
        <dbReference type="Proteomes" id="UP001377567"/>
    </source>
</evidence>
<dbReference type="Proteomes" id="UP001377567">
    <property type="component" value="Unassembled WGS sequence"/>
</dbReference>
<gene>
    <name evidence="1" type="ORF">DAKH74_011670</name>
</gene>
<accession>A0AAV5RV87</accession>
<keyword evidence="2" id="KW-1185">Reference proteome</keyword>
<reference evidence="1 2" key="1">
    <citation type="journal article" date="2023" name="Elife">
        <title>Identification of key yeast species and microbe-microbe interactions impacting larval growth of Drosophila in the wild.</title>
        <authorList>
            <person name="Mure A."/>
            <person name="Sugiura Y."/>
            <person name="Maeda R."/>
            <person name="Honda K."/>
            <person name="Sakurai N."/>
            <person name="Takahashi Y."/>
            <person name="Watada M."/>
            <person name="Katoh T."/>
            <person name="Gotoh A."/>
            <person name="Gotoh Y."/>
            <person name="Taniguchi I."/>
            <person name="Nakamura K."/>
            <person name="Hayashi T."/>
            <person name="Katayama T."/>
            <person name="Uemura T."/>
            <person name="Hattori Y."/>
        </authorList>
    </citation>
    <scope>NUCLEOTIDE SEQUENCE [LARGE SCALE GENOMIC DNA]</scope>
    <source>
        <strain evidence="1 2">KH-74</strain>
    </source>
</reference>
<name>A0AAV5RV87_MAUHU</name>
<dbReference type="AlphaFoldDB" id="A0AAV5RV87"/>
<protein>
    <submittedName>
        <fullName evidence="1">Uncharacterized protein</fullName>
    </submittedName>
</protein>
<proteinExistence type="predicted"/>
<dbReference type="EMBL" id="BTGD01000003">
    <property type="protein sequence ID" value="GMM54551.1"/>
    <property type="molecule type" value="Genomic_DNA"/>
</dbReference>
<sequence length="367" mass="41983">MPLDLINPYPEETLRWEEVFSFPDVARNSCPQCHKRFLPRGTNFIKRHSIILSLYFKVQRLIKNILPLALTVAASINPSKLVFKLGLRQLRSLFPESILRIILNTSATKALDVFGETSNGINSVSNRNRYLIFGLPFYMQLLVSSKSDTNDVVNILVNRVQYLIYPLLLSNAVRSTQGVPDGTASLILNCISFANAGVIIYKNVISPLYRKFLYKPWLKASEEKLMYSPDMEVEGPLKDSIRTGMKGSDLANFLTNYYYHITSYYDEIFRAAYLWPTASKMLSDKVLDRYIPLLSSLTFQWLRNASPDEVKMCVNFVSYGITGLSYCFLNAVLSKMRIDEVRLLSDEVDAVLAEEDYDGEFQEQFQI</sequence>
<organism evidence="1 2">
    <name type="scientific">Maudiozyma humilis</name>
    <name type="common">Sour dough yeast</name>
    <name type="synonym">Kazachstania humilis</name>
    <dbReference type="NCBI Taxonomy" id="51915"/>
    <lineage>
        <taxon>Eukaryota</taxon>
        <taxon>Fungi</taxon>
        <taxon>Dikarya</taxon>
        <taxon>Ascomycota</taxon>
        <taxon>Saccharomycotina</taxon>
        <taxon>Saccharomycetes</taxon>
        <taxon>Saccharomycetales</taxon>
        <taxon>Saccharomycetaceae</taxon>
        <taxon>Maudiozyma</taxon>
    </lineage>
</organism>
<evidence type="ECO:0000313" key="1">
    <source>
        <dbReference type="EMBL" id="GMM54551.1"/>
    </source>
</evidence>
<comment type="caution">
    <text evidence="1">The sequence shown here is derived from an EMBL/GenBank/DDBJ whole genome shotgun (WGS) entry which is preliminary data.</text>
</comment>